<proteinExistence type="inferred from homology"/>
<feature type="transmembrane region" description="Helical" evidence="13">
    <location>
        <begin position="124"/>
        <end position="151"/>
    </location>
</feature>
<feature type="transmembrane region" description="Helical" evidence="13">
    <location>
        <begin position="7"/>
        <end position="28"/>
    </location>
</feature>
<accession>A0AAN9I040</accession>
<evidence type="ECO:0000256" key="1">
    <source>
        <dbReference type="ARBA" id="ARBA00004127"/>
    </source>
</evidence>
<name>A0AAN9I040_CROPI</name>
<keyword evidence="4" id="KW-0813">Transport</keyword>
<feature type="transmembrane region" description="Helical" evidence="13">
    <location>
        <begin position="237"/>
        <end position="258"/>
    </location>
</feature>
<dbReference type="GO" id="GO:0009734">
    <property type="term" value="P:auxin-activated signaling pathway"/>
    <property type="evidence" value="ECO:0007669"/>
    <property type="project" value="UniProtKB-KW"/>
</dbReference>
<keyword evidence="7" id="KW-0769">Symport</keyword>
<dbReference type="GO" id="GO:0006865">
    <property type="term" value="P:amino acid transport"/>
    <property type="evidence" value="ECO:0007669"/>
    <property type="project" value="UniProtKB-KW"/>
</dbReference>
<feature type="transmembrane region" description="Helical" evidence="13">
    <location>
        <begin position="99"/>
        <end position="118"/>
    </location>
</feature>
<protein>
    <recommendedName>
        <fullName evidence="14">Amino acid transporter transmembrane domain-containing protein</fullName>
    </recommendedName>
</protein>
<comment type="function">
    <text evidence="12">Carrier protein involved in proton-driven auxin influx. Mediates the formation of auxin gradient from developing leaves (site of auxin biosynthesis) to tips by contributing to the loading of auxin in vascular tissues and facilitating acropetal (base to tip) auxin transport within inner tissues of the root apex, and basipetal (tip to base) auxin transport within outer tissues of the root apex. May be involved in lateral roots and nodules formation.</text>
</comment>
<sequence length="392" mass="43288">MVPGNALTASAHIITTVIGAGVLALPWALAQLGWIPGIAIMLSFSAISLFTYNLVADCYRFPDPLTGKRNYTYNQAVKAYLSTKAVCFHRRGHEAFCEFSYNPFMIGFGILQVFLSQISNFHELTWLSTIAAITSFGYTFIASGLSLSVIVSGSKPTGWIKYCWPWASPQVPGKGNGTSITGIEVGPELCAEEQVWRVFTAMGNIALASNYATVAFDIMDTLKSYPPENIQMKKANVIGITAMTILFLLCSCLGYTAFGDKTSGNIFGAFYEPFWLVSLGNVCILIHMVGAYQVVGQSFFRIVEMVANTAYLEDDVCDSGHNSCHGNAILRRNSIPAWGSWLLAYRCFLPYTNAHCPEKDNKIIIEVVFAPTFKLLVLPYFTECHSWFNSWN</sequence>
<evidence type="ECO:0000256" key="8">
    <source>
        <dbReference type="ARBA" id="ARBA00022970"/>
    </source>
</evidence>
<dbReference type="EMBL" id="JAYWIO010000005">
    <property type="protein sequence ID" value="KAK7260722.1"/>
    <property type="molecule type" value="Genomic_DNA"/>
</dbReference>
<keyword evidence="8" id="KW-0029">Amino-acid transport</keyword>
<evidence type="ECO:0000256" key="5">
    <source>
        <dbReference type="ARBA" id="ARBA00022475"/>
    </source>
</evidence>
<evidence type="ECO:0000256" key="7">
    <source>
        <dbReference type="ARBA" id="ARBA00022847"/>
    </source>
</evidence>
<feature type="domain" description="Amino acid transporter transmembrane" evidence="14">
    <location>
        <begin position="4"/>
        <end position="86"/>
    </location>
</feature>
<dbReference type="AlphaFoldDB" id="A0AAN9I040"/>
<evidence type="ECO:0000256" key="2">
    <source>
        <dbReference type="ARBA" id="ARBA00004236"/>
    </source>
</evidence>
<gene>
    <name evidence="15" type="ORF">RIF29_26998</name>
</gene>
<comment type="similarity">
    <text evidence="3">Belongs to the amino acid/polyamine transporter 2 family. Amino acid/auxin permease (AAAP) (TC 2.A.18.1) subfamily.</text>
</comment>
<keyword evidence="6 13" id="KW-0812">Transmembrane</keyword>
<feature type="domain" description="Amino acid transporter transmembrane" evidence="14">
    <location>
        <begin position="93"/>
        <end position="313"/>
    </location>
</feature>
<evidence type="ECO:0000256" key="6">
    <source>
        <dbReference type="ARBA" id="ARBA00022692"/>
    </source>
</evidence>
<evidence type="ECO:0000256" key="4">
    <source>
        <dbReference type="ARBA" id="ARBA00022448"/>
    </source>
</evidence>
<dbReference type="PANTHER" id="PTHR48017">
    <property type="entry name" value="OS05G0424000 PROTEIN-RELATED"/>
    <property type="match status" value="1"/>
</dbReference>
<evidence type="ECO:0000256" key="13">
    <source>
        <dbReference type="SAM" id="Phobius"/>
    </source>
</evidence>
<reference evidence="15 16" key="1">
    <citation type="submission" date="2024-01" db="EMBL/GenBank/DDBJ databases">
        <title>The genomes of 5 underutilized Papilionoideae crops provide insights into root nodulation and disease resistanc.</title>
        <authorList>
            <person name="Yuan L."/>
        </authorList>
    </citation>
    <scope>NUCLEOTIDE SEQUENCE [LARGE SCALE GENOMIC DNA]</scope>
    <source>
        <strain evidence="15">ZHUSHIDOU_FW_LH</strain>
        <tissue evidence="15">Leaf</tissue>
    </source>
</reference>
<keyword evidence="11" id="KW-0927">Auxin signaling pathway</keyword>
<organism evidence="15 16">
    <name type="scientific">Crotalaria pallida</name>
    <name type="common">Smooth rattlebox</name>
    <name type="synonym">Crotalaria striata</name>
    <dbReference type="NCBI Taxonomy" id="3830"/>
    <lineage>
        <taxon>Eukaryota</taxon>
        <taxon>Viridiplantae</taxon>
        <taxon>Streptophyta</taxon>
        <taxon>Embryophyta</taxon>
        <taxon>Tracheophyta</taxon>
        <taxon>Spermatophyta</taxon>
        <taxon>Magnoliopsida</taxon>
        <taxon>eudicotyledons</taxon>
        <taxon>Gunneridae</taxon>
        <taxon>Pentapetalae</taxon>
        <taxon>rosids</taxon>
        <taxon>fabids</taxon>
        <taxon>Fabales</taxon>
        <taxon>Fabaceae</taxon>
        <taxon>Papilionoideae</taxon>
        <taxon>50 kb inversion clade</taxon>
        <taxon>genistoids sensu lato</taxon>
        <taxon>core genistoids</taxon>
        <taxon>Crotalarieae</taxon>
        <taxon>Crotalaria</taxon>
    </lineage>
</organism>
<keyword evidence="10 13" id="KW-0472">Membrane</keyword>
<dbReference type="Pfam" id="PF01490">
    <property type="entry name" value="Aa_trans"/>
    <property type="match status" value="2"/>
</dbReference>
<keyword evidence="9 13" id="KW-1133">Transmembrane helix</keyword>
<evidence type="ECO:0000256" key="3">
    <source>
        <dbReference type="ARBA" id="ARBA00005590"/>
    </source>
</evidence>
<keyword evidence="16" id="KW-1185">Reference proteome</keyword>
<dbReference type="GO" id="GO:0015293">
    <property type="term" value="F:symporter activity"/>
    <property type="evidence" value="ECO:0007669"/>
    <property type="project" value="UniProtKB-KW"/>
</dbReference>
<dbReference type="GO" id="GO:0012505">
    <property type="term" value="C:endomembrane system"/>
    <property type="evidence" value="ECO:0007669"/>
    <property type="project" value="UniProtKB-SubCell"/>
</dbReference>
<feature type="transmembrane region" description="Helical" evidence="13">
    <location>
        <begin position="34"/>
        <end position="55"/>
    </location>
</feature>
<dbReference type="GO" id="GO:0005886">
    <property type="term" value="C:plasma membrane"/>
    <property type="evidence" value="ECO:0007669"/>
    <property type="project" value="UniProtKB-SubCell"/>
</dbReference>
<comment type="caution">
    <text evidence="15">The sequence shown here is derived from an EMBL/GenBank/DDBJ whole genome shotgun (WGS) entry which is preliminary data.</text>
</comment>
<evidence type="ECO:0000256" key="12">
    <source>
        <dbReference type="ARBA" id="ARBA00045588"/>
    </source>
</evidence>
<keyword evidence="5" id="KW-1003">Cell membrane</keyword>
<evidence type="ECO:0000313" key="16">
    <source>
        <dbReference type="Proteomes" id="UP001372338"/>
    </source>
</evidence>
<evidence type="ECO:0000256" key="11">
    <source>
        <dbReference type="ARBA" id="ARBA00023294"/>
    </source>
</evidence>
<feature type="transmembrane region" description="Helical" evidence="13">
    <location>
        <begin position="274"/>
        <end position="295"/>
    </location>
</feature>
<evidence type="ECO:0000313" key="15">
    <source>
        <dbReference type="EMBL" id="KAK7260722.1"/>
    </source>
</evidence>
<dbReference type="Proteomes" id="UP001372338">
    <property type="component" value="Unassembled WGS sequence"/>
</dbReference>
<evidence type="ECO:0000256" key="10">
    <source>
        <dbReference type="ARBA" id="ARBA00023136"/>
    </source>
</evidence>
<evidence type="ECO:0000259" key="14">
    <source>
        <dbReference type="Pfam" id="PF01490"/>
    </source>
</evidence>
<comment type="subcellular location">
    <subcellularLocation>
        <location evidence="2">Cell membrane</location>
    </subcellularLocation>
    <subcellularLocation>
        <location evidence="1">Endomembrane system</location>
        <topology evidence="1">Multi-pass membrane protein</topology>
    </subcellularLocation>
</comment>
<dbReference type="InterPro" id="IPR013057">
    <property type="entry name" value="AA_transpt_TM"/>
</dbReference>
<evidence type="ECO:0000256" key="9">
    <source>
        <dbReference type="ARBA" id="ARBA00022989"/>
    </source>
</evidence>